<dbReference type="PANTHER" id="PTHR11731">
    <property type="entry name" value="PROTEASE FAMILY S9B,C DIPEPTIDYL-PEPTIDASE IV-RELATED"/>
    <property type="match status" value="1"/>
</dbReference>
<protein>
    <submittedName>
        <fullName evidence="6">Dipeptidyl-peptidase-4</fullName>
        <ecNumber evidence="6">3.4.14.5</ecNumber>
    </submittedName>
</protein>
<accession>A0A7W9SU18</accession>
<comment type="caution">
    <text evidence="6">The sequence shown here is derived from an EMBL/GenBank/DDBJ whole genome shotgun (WGS) entry which is preliminary data.</text>
</comment>
<evidence type="ECO:0000313" key="6">
    <source>
        <dbReference type="EMBL" id="MBB6052405.1"/>
    </source>
</evidence>
<keyword evidence="3" id="KW-0732">Signal</keyword>
<dbReference type="EMBL" id="JACHGW010000004">
    <property type="protein sequence ID" value="MBB6052405.1"/>
    <property type="molecule type" value="Genomic_DNA"/>
</dbReference>
<dbReference type="EC" id="3.4.14.5" evidence="6"/>
<dbReference type="InterPro" id="IPR029058">
    <property type="entry name" value="AB_hydrolase_fold"/>
</dbReference>
<organism evidence="6 7">
    <name type="scientific">Armatimonas rosea</name>
    <dbReference type="NCBI Taxonomy" id="685828"/>
    <lineage>
        <taxon>Bacteria</taxon>
        <taxon>Bacillati</taxon>
        <taxon>Armatimonadota</taxon>
        <taxon>Armatimonadia</taxon>
        <taxon>Armatimonadales</taxon>
        <taxon>Armatimonadaceae</taxon>
        <taxon>Armatimonas</taxon>
    </lineage>
</organism>
<dbReference type="RefSeq" id="WP_184201392.1">
    <property type="nucleotide sequence ID" value="NZ_JACHGW010000004.1"/>
</dbReference>
<dbReference type="GO" id="GO:0006508">
    <property type="term" value="P:proteolysis"/>
    <property type="evidence" value="ECO:0007669"/>
    <property type="project" value="UniProtKB-KW"/>
</dbReference>
<dbReference type="Proteomes" id="UP000520814">
    <property type="component" value="Unassembled WGS sequence"/>
</dbReference>
<dbReference type="Pfam" id="PF00930">
    <property type="entry name" value="DPPIV_N"/>
    <property type="match status" value="1"/>
</dbReference>
<keyword evidence="1" id="KW-0645">Protease</keyword>
<reference evidence="6 7" key="1">
    <citation type="submission" date="2020-08" db="EMBL/GenBank/DDBJ databases">
        <title>Genomic Encyclopedia of Type Strains, Phase IV (KMG-IV): sequencing the most valuable type-strain genomes for metagenomic binning, comparative biology and taxonomic classification.</title>
        <authorList>
            <person name="Goeker M."/>
        </authorList>
    </citation>
    <scope>NUCLEOTIDE SEQUENCE [LARGE SCALE GENOMIC DNA]</scope>
    <source>
        <strain evidence="6 7">DSM 23562</strain>
    </source>
</reference>
<name>A0A7W9SU18_ARMRO</name>
<evidence type="ECO:0000259" key="5">
    <source>
        <dbReference type="Pfam" id="PF00930"/>
    </source>
</evidence>
<evidence type="ECO:0000256" key="3">
    <source>
        <dbReference type="SAM" id="SignalP"/>
    </source>
</evidence>
<dbReference type="InterPro" id="IPR002469">
    <property type="entry name" value="Peptidase_S9B_N"/>
</dbReference>
<feature type="domain" description="Peptidase S9 prolyl oligopeptidase catalytic" evidence="4">
    <location>
        <begin position="492"/>
        <end position="688"/>
    </location>
</feature>
<dbReference type="GO" id="GO:0004252">
    <property type="term" value="F:serine-type endopeptidase activity"/>
    <property type="evidence" value="ECO:0007669"/>
    <property type="project" value="InterPro"/>
</dbReference>
<dbReference type="Gene3D" id="2.140.10.30">
    <property type="entry name" value="Dipeptidylpeptidase IV, N-terminal domain"/>
    <property type="match status" value="1"/>
</dbReference>
<keyword evidence="2 6" id="KW-0378">Hydrolase</keyword>
<evidence type="ECO:0000313" key="7">
    <source>
        <dbReference type="Proteomes" id="UP000520814"/>
    </source>
</evidence>
<dbReference type="GO" id="GO:0008239">
    <property type="term" value="F:dipeptidyl-peptidase activity"/>
    <property type="evidence" value="ECO:0007669"/>
    <property type="project" value="UniProtKB-EC"/>
</dbReference>
<keyword evidence="7" id="KW-1185">Reference proteome</keyword>
<dbReference type="Pfam" id="PF00326">
    <property type="entry name" value="Peptidase_S9"/>
    <property type="match status" value="1"/>
</dbReference>
<dbReference type="AlphaFoldDB" id="A0A7W9SU18"/>
<dbReference type="PANTHER" id="PTHR11731:SF193">
    <property type="entry name" value="DIPEPTIDYL PEPTIDASE 9"/>
    <property type="match status" value="1"/>
</dbReference>
<dbReference type="PROSITE" id="PS00708">
    <property type="entry name" value="PRO_ENDOPEP_SER"/>
    <property type="match status" value="1"/>
</dbReference>
<proteinExistence type="predicted"/>
<feature type="chain" id="PRO_5031349620" evidence="3">
    <location>
        <begin position="20"/>
        <end position="688"/>
    </location>
</feature>
<dbReference type="InterPro" id="IPR001375">
    <property type="entry name" value="Peptidase_S9_cat"/>
</dbReference>
<feature type="signal peptide" evidence="3">
    <location>
        <begin position="1"/>
        <end position="19"/>
    </location>
</feature>
<dbReference type="SUPFAM" id="SSF82171">
    <property type="entry name" value="DPP6 N-terminal domain-like"/>
    <property type="match status" value="1"/>
</dbReference>
<evidence type="ECO:0000259" key="4">
    <source>
        <dbReference type="Pfam" id="PF00326"/>
    </source>
</evidence>
<evidence type="ECO:0000256" key="1">
    <source>
        <dbReference type="ARBA" id="ARBA00022670"/>
    </source>
</evidence>
<gene>
    <name evidence="6" type="ORF">HNQ39_004226</name>
</gene>
<dbReference type="SUPFAM" id="SSF53474">
    <property type="entry name" value="alpha/beta-Hydrolases"/>
    <property type="match status" value="1"/>
</dbReference>
<dbReference type="Gene3D" id="3.40.50.1820">
    <property type="entry name" value="alpha/beta hydrolase"/>
    <property type="match status" value="1"/>
</dbReference>
<dbReference type="InterPro" id="IPR050278">
    <property type="entry name" value="Serine_Prot_S9B/DPPIV"/>
</dbReference>
<feature type="domain" description="Dipeptidylpeptidase IV N-terminal" evidence="5">
    <location>
        <begin position="102"/>
        <end position="401"/>
    </location>
</feature>
<sequence>MRASLLFAAALVCAAPAFAQTKVFTFDEALGGAGVSLSATPQGAVTWASGSVYKLSKDGVDRYIDARTGKEVPKPKDSTVEDTSRVTVAGRRGRRAVGTGLTSPDGRYTAFVKNNNLYVKDSQGGDDKQLTKDGSATILNGILDWVYDEEVYGRGSRYAIRWSPDSKHVAFLRLDESGVKKYRIQDHTKRQQDATEDWDYPLPGDPNPTAKLGIVSVDGGEPVFVDTRPFVAEDLLIVRFAFTPDGKRLYYQLQNRIQSQLELRSADALTGNDSRTLISEKSAQWIDVTDDPTWLADGTFLWTSDRDGFRHLYRYKQDGTLVAQVTKGAYDMKGVTRLDEAKGLVYFQGNGVDVSGSHLYRAPLDGKTPPQCLTQGMGTHAVSFSPTEEFYFDTYSTAENPGMVRLCDGKTGAVLKTVIKYDPPTAGAQYRLGTGKFVTIKARDGYVLEGTLLLPPGYDPKKRYPVYMPVYAGPSAPTARNSYGSVNGSVRDQFLAQNGIIVFKCDNRTANPRGTAAQKCSYKQFGVRELQDIEDALTYLVDQGYADKDRLSIEGWSFGGFMTAYALTHSKMFKCGIAGAPPTDWALYDTIYTERYMSTPQLNPDGYRAASCLEGAANCHGKLLLVHGMMDDNVHLQNSVQLIYQLQKAGKDFEMMYYPSPTSRHGIGDFAQSRHSRRLMLSFLLKNL</sequence>
<evidence type="ECO:0000256" key="2">
    <source>
        <dbReference type="ARBA" id="ARBA00022801"/>
    </source>
</evidence>
<dbReference type="InterPro" id="IPR002471">
    <property type="entry name" value="Pept_S9_AS"/>
</dbReference>